<dbReference type="EMBL" id="JZRB01000034">
    <property type="protein sequence ID" value="KJV30027.1"/>
    <property type="molecule type" value="Genomic_DNA"/>
</dbReference>
<feature type="region of interest" description="Disordered" evidence="1">
    <location>
        <begin position="103"/>
        <end position="126"/>
    </location>
</feature>
<keyword evidence="3" id="KW-1185">Reference proteome</keyword>
<evidence type="ECO:0000313" key="3">
    <source>
        <dbReference type="Proteomes" id="UP000033651"/>
    </source>
</evidence>
<feature type="compositionally biased region" description="Low complexity" evidence="1">
    <location>
        <begin position="110"/>
        <end position="126"/>
    </location>
</feature>
<dbReference type="Proteomes" id="UP000033651">
    <property type="component" value="Unassembled WGS sequence"/>
</dbReference>
<evidence type="ECO:0000313" key="2">
    <source>
        <dbReference type="EMBL" id="KJV30027.1"/>
    </source>
</evidence>
<name>A0A0F3KG87_9GAMM</name>
<dbReference type="PATRIC" id="fig|345309.4.peg.2663"/>
<sequence length="126" mass="13793">MNMEATKLDMEITGQLAVGLPHNGMRHREFVLRAALAGDTIGAQLAYPDGPYSLIAVDQLRRQLVRVGTIPLEQITTDYLSRELLDLDYKVIQAAERRLEKKLMQASAESSTGDASNTSSSVTATD</sequence>
<proteinExistence type="predicted"/>
<evidence type="ECO:0000256" key="1">
    <source>
        <dbReference type="SAM" id="MobiDB-lite"/>
    </source>
</evidence>
<evidence type="ECO:0008006" key="4">
    <source>
        <dbReference type="Google" id="ProtNLM"/>
    </source>
</evidence>
<dbReference type="AlphaFoldDB" id="A0A0F3KG87"/>
<accession>A0A0F3KG87</accession>
<protein>
    <recommendedName>
        <fullName evidence="4">Mu-like prophage FluMu protein gp41</fullName>
    </recommendedName>
</protein>
<comment type="caution">
    <text evidence="2">The sequence shown here is derived from an EMBL/GenBank/DDBJ whole genome shotgun (WGS) entry which is preliminary data.</text>
</comment>
<gene>
    <name evidence="2" type="ORF">VI08_15300</name>
</gene>
<reference evidence="2 3" key="1">
    <citation type="submission" date="2015-03" db="EMBL/GenBank/DDBJ databases">
        <title>Draft genome sequence of Luteibacter yeojuensis strain SU11.</title>
        <authorList>
            <person name="Sulaiman J."/>
            <person name="Priya K."/>
            <person name="Chan K.-G."/>
        </authorList>
    </citation>
    <scope>NUCLEOTIDE SEQUENCE [LARGE SCALE GENOMIC DNA]</scope>
    <source>
        <strain evidence="2 3">SU11</strain>
    </source>
</reference>
<organism evidence="2 3">
    <name type="scientific">Luteibacter yeojuensis</name>
    <dbReference type="NCBI Taxonomy" id="345309"/>
    <lineage>
        <taxon>Bacteria</taxon>
        <taxon>Pseudomonadati</taxon>
        <taxon>Pseudomonadota</taxon>
        <taxon>Gammaproteobacteria</taxon>
        <taxon>Lysobacterales</taxon>
        <taxon>Rhodanobacteraceae</taxon>
        <taxon>Luteibacter</taxon>
    </lineage>
</organism>